<dbReference type="Proteomes" id="UP000887575">
    <property type="component" value="Unassembled WGS sequence"/>
</dbReference>
<dbReference type="WBParaSite" id="MBELARI_LOCUS19977">
    <property type="protein sequence ID" value="MBELARI_LOCUS19977"/>
    <property type="gene ID" value="MBELARI_LOCUS19977"/>
</dbReference>
<dbReference type="InterPro" id="IPR009723">
    <property type="entry name" value="Pop1_N"/>
</dbReference>
<evidence type="ECO:0000259" key="5">
    <source>
        <dbReference type="Pfam" id="PF06978"/>
    </source>
</evidence>
<dbReference type="PANTHER" id="PTHR22731">
    <property type="entry name" value="RIBONUCLEASES P/MRP PROTEIN SUBUNIT POP1"/>
    <property type="match status" value="1"/>
</dbReference>
<keyword evidence="3" id="KW-0539">Nucleus</keyword>
<feature type="region of interest" description="Disordered" evidence="4">
    <location>
        <begin position="615"/>
        <end position="634"/>
    </location>
</feature>
<dbReference type="Pfam" id="PF08170">
    <property type="entry name" value="POPLD"/>
    <property type="match status" value="1"/>
</dbReference>
<name>A0AAF3F0I7_9BILA</name>
<organism evidence="8 9">
    <name type="scientific">Mesorhabditis belari</name>
    <dbReference type="NCBI Taxonomy" id="2138241"/>
    <lineage>
        <taxon>Eukaryota</taxon>
        <taxon>Metazoa</taxon>
        <taxon>Ecdysozoa</taxon>
        <taxon>Nematoda</taxon>
        <taxon>Chromadorea</taxon>
        <taxon>Rhabditida</taxon>
        <taxon>Rhabditina</taxon>
        <taxon>Rhabditomorpha</taxon>
        <taxon>Rhabditoidea</taxon>
        <taxon>Rhabditidae</taxon>
        <taxon>Mesorhabditinae</taxon>
        <taxon>Mesorhabditis</taxon>
    </lineage>
</organism>
<proteinExistence type="predicted"/>
<dbReference type="Gene3D" id="3.30.1360.120">
    <property type="entry name" value="Probable tRNA modification gtpase trme, domain 1"/>
    <property type="match status" value="1"/>
</dbReference>
<evidence type="ECO:0000313" key="8">
    <source>
        <dbReference type="Proteomes" id="UP000887575"/>
    </source>
</evidence>
<dbReference type="InterPro" id="IPR012590">
    <property type="entry name" value="POPLD_dom"/>
</dbReference>
<accession>A0AAF3F0I7</accession>
<dbReference type="InterPro" id="IPR039182">
    <property type="entry name" value="Pop1"/>
</dbReference>
<dbReference type="InterPro" id="IPR027266">
    <property type="entry name" value="TrmE/GcvT-like"/>
</dbReference>
<dbReference type="AlphaFoldDB" id="A0AAF3F0I7"/>
<sequence length="797" mass="91572">MSQTNAREAYAGSDAFVRERVTQISQLLQLVDNEKLVPGEVTHNPRTLLQRLPRHMRRRAMNKNFKRFPRRLHTTAKSFITTPYKKKPPSRFARRRTRCRLMAYFRRRKCSHWLETHVWHAKRFRMTERWGYKLPLKSFQHAFRPIHRASLRSCCIRDMSYLSVFAIRCSSQETILKKINALSLSNSGLKFSHNKAGLHELSILLYDPELKPQGFIGPARFSWIRLGSQHCLILWIHPATHKEILKHLIAIFELKPENQQDEETKQTDSKKIGIQKQSTVKYTGSDGVEVEDLRNQLSRFRLFGPRSLETIQKVFKLVDLDPQDSSSKLIKENWEKISRKEPLIDGSFFSFPVQDVRLNMYSKKTHSSPNSDLEEKDFVGKTKVIPSLFNNVDRIAAIKKRVTTASFDSERKNFIFNNVAAKVDNQIPIQVITRSKGTGCFQSLDGAEVVAPSEFAMDIWMAFQYHACAASSLHDHEAAHLESSSFLFPTDVPDCRAGDQEFKRIADELEERELARPFNKRIPYWSRFSIRFPFTFEWNLLAQEWGAQEDSYVLRDRSSLVALENWFVGRVAQFPIDLKDTSTLVPVKIRMLAGGVPKRFSILCIPNEDDLKSFGKNPRTKIEQPRSGQMEVDEKMDVADEKVEDSEERLIGFDSFADVISLDPVGPSVKISIAAMFPKCQIVEKSMKRKLLNAKKKAAAKRRKTEAGLRAARAQKEDEEKVKAGYRTSANREICGRVVRGDFTFTESRGVGIGFLPIGSLAVIPKYKNKRVVLVRNTSSKFYRLATISILQTSTEI</sequence>
<comment type="subcellular location">
    <subcellularLocation>
        <location evidence="1">Nucleus</location>
    </subcellularLocation>
</comment>
<feature type="domain" description="POPLD" evidence="6">
    <location>
        <begin position="448"/>
        <end position="538"/>
    </location>
</feature>
<evidence type="ECO:0000256" key="2">
    <source>
        <dbReference type="ARBA" id="ARBA00022694"/>
    </source>
</evidence>
<dbReference type="PANTHER" id="PTHR22731:SF3">
    <property type="entry name" value="RIBONUCLEASES P_MRP PROTEIN SUBUNIT POP1"/>
    <property type="match status" value="1"/>
</dbReference>
<dbReference type="GO" id="GO:0000172">
    <property type="term" value="C:ribonuclease MRP complex"/>
    <property type="evidence" value="ECO:0007669"/>
    <property type="project" value="InterPro"/>
</dbReference>
<evidence type="ECO:0000256" key="1">
    <source>
        <dbReference type="ARBA" id="ARBA00004123"/>
    </source>
</evidence>
<dbReference type="Pfam" id="PF22770">
    <property type="entry name" value="POP1_C"/>
    <property type="match status" value="1"/>
</dbReference>
<reference evidence="9" key="1">
    <citation type="submission" date="2024-02" db="UniProtKB">
        <authorList>
            <consortium name="WormBaseParasite"/>
        </authorList>
    </citation>
    <scope>IDENTIFICATION</scope>
</reference>
<protein>
    <submittedName>
        <fullName evidence="9">Ribonucleases P/MRP protein subunit POP1</fullName>
    </submittedName>
</protein>
<keyword evidence="2" id="KW-0819">tRNA processing</keyword>
<feature type="domain" description="Pop1 N-terminal" evidence="5">
    <location>
        <begin position="101"/>
        <end position="168"/>
    </location>
</feature>
<evidence type="ECO:0000259" key="7">
    <source>
        <dbReference type="Pfam" id="PF22770"/>
    </source>
</evidence>
<dbReference type="InterPro" id="IPR055079">
    <property type="entry name" value="POP1_C"/>
</dbReference>
<feature type="domain" description="POP1 C-terminal" evidence="7">
    <location>
        <begin position="584"/>
        <end position="791"/>
    </location>
</feature>
<evidence type="ECO:0000313" key="9">
    <source>
        <dbReference type="WBParaSite" id="MBELARI_LOCUS19977"/>
    </source>
</evidence>
<dbReference type="GO" id="GO:0005655">
    <property type="term" value="C:nucleolar ribonuclease P complex"/>
    <property type="evidence" value="ECO:0007669"/>
    <property type="project" value="InterPro"/>
</dbReference>
<evidence type="ECO:0000256" key="4">
    <source>
        <dbReference type="SAM" id="MobiDB-lite"/>
    </source>
</evidence>
<feature type="domain" description="Pop1 N-terminal" evidence="5">
    <location>
        <begin position="43"/>
        <end position="80"/>
    </location>
</feature>
<dbReference type="GO" id="GO:0001682">
    <property type="term" value="P:tRNA 5'-leader removal"/>
    <property type="evidence" value="ECO:0007669"/>
    <property type="project" value="InterPro"/>
</dbReference>
<keyword evidence="8" id="KW-1185">Reference proteome</keyword>
<evidence type="ECO:0000259" key="6">
    <source>
        <dbReference type="Pfam" id="PF08170"/>
    </source>
</evidence>
<evidence type="ECO:0000256" key="3">
    <source>
        <dbReference type="ARBA" id="ARBA00023242"/>
    </source>
</evidence>
<dbReference type="Pfam" id="PF06978">
    <property type="entry name" value="POP1_N"/>
    <property type="match status" value="2"/>
</dbReference>